<feature type="transmembrane region" description="Helical" evidence="7">
    <location>
        <begin position="387"/>
        <end position="412"/>
    </location>
</feature>
<feature type="compositionally biased region" description="Basic residues" evidence="6">
    <location>
        <begin position="255"/>
        <end position="268"/>
    </location>
</feature>
<dbReference type="PANTHER" id="PTHR43341">
    <property type="entry name" value="AMINO ACID PERMEASE"/>
    <property type="match status" value="1"/>
</dbReference>
<keyword evidence="5 7" id="KW-0472">Membrane</keyword>
<gene>
    <name evidence="9" type="ORF">FOB64_005002</name>
</gene>
<feature type="transmembrane region" description="Helical" evidence="7">
    <location>
        <begin position="337"/>
        <end position="367"/>
    </location>
</feature>
<dbReference type="AlphaFoldDB" id="A0A8H6BVT9"/>
<dbReference type="Pfam" id="PF00324">
    <property type="entry name" value="AA_permease"/>
    <property type="match status" value="1"/>
</dbReference>
<comment type="subcellular location">
    <subcellularLocation>
        <location evidence="1">Membrane</location>
        <topology evidence="1">Multi-pass membrane protein</topology>
    </subcellularLocation>
</comment>
<feature type="transmembrane region" description="Helical" evidence="7">
    <location>
        <begin position="653"/>
        <end position="676"/>
    </location>
</feature>
<comment type="similarity">
    <text evidence="2">Belongs to the amino acid-polyamine-organocation (APC) superfamily. YAT (TC 2.A.3.10) family.</text>
</comment>
<sequence>MIDLEGSDSDSSSLSIHENILFPSLGNSKNNKTRNTQKSSRDDVNSLETNSDSVNHLRSTFIARDRQLPSSTNDDYALEEVDLSDVSPLASRQHVVSPFSTTSISDTVSLDSSILNKIASNIGGNTDGIDQTGKFKYLRLYEKWKKIKIKTQDQKLTKPGQDIPLQTMSSRASSVFNLSQLDDFTRYVKETSLNDRIFHDLQERLPQRNQGGQSGRQDENFQNYLDLDLDVVDEKDLADKFYPTQEDEEKETDRNKRRLFPKRSKKKSLGMSAESRTATNDFLDSYQSSSSDVVSDDPRFLQRKLSVRHLQMISFGGTIGVGLFLNSGKAIAMAGGFGASLAFTIVGTLVLCTIMSFCEMVTFVSVIDGVSGLSSRFIDDAFGFAAGWLYFLSFSTGVAGEVVAGVIMLSYYPHLNTATNTGSTAGFVTLFLALILGSNLVHIQFFGELEYISSLVKMIWAIIMMIVMVVLNRGGFPNTPVMGFKYWHSPSEGIGGDKGRFMSLLTAILVVCYAYSGTEIVCIAACEAKNPRKALPSATRRVFWRIIIFYVLSAFLVSLNVYAGDPRLLRYYSDYKVVAGYGSGAQSPWIVALQSSSLCQFSSITNGFLVFFAVSCGNAQLYVSSRTAYSLALQGKAPKFLTYCNRFGIPYNAVLFAGSFGLLAFACVNESATVVFQNLTSLIASSGIFVWFTMCLTFIRFYYGLKRRPDILDRNDKSYPYKSPFQPYSAIVGCIGTLFILFSMGFVVFLKGEWDTMFFFSSYGSIMIFTVLYVGYRFIKGTSVPSLDKLDFDSGRTEMDRYIWDGGRSYNKRNVKEVAHKLVSFLA</sequence>
<evidence type="ECO:0000259" key="8">
    <source>
        <dbReference type="Pfam" id="PF00324"/>
    </source>
</evidence>
<evidence type="ECO:0000256" key="6">
    <source>
        <dbReference type="SAM" id="MobiDB-lite"/>
    </source>
</evidence>
<feature type="transmembrane region" description="Helical" evidence="7">
    <location>
        <begin position="682"/>
        <end position="705"/>
    </location>
</feature>
<comment type="caution">
    <text evidence="9">The sequence shown here is derived from an EMBL/GenBank/DDBJ whole genome shotgun (WGS) entry which is preliminary data.</text>
</comment>
<evidence type="ECO:0000256" key="4">
    <source>
        <dbReference type="ARBA" id="ARBA00022989"/>
    </source>
</evidence>
<evidence type="ECO:0000256" key="2">
    <source>
        <dbReference type="ARBA" id="ARBA00006983"/>
    </source>
</evidence>
<reference evidence="9 10" key="1">
    <citation type="submission" date="2020-03" db="EMBL/GenBank/DDBJ databases">
        <title>FDA dAtabase for Regulatory Grade micrObial Sequences (FDA-ARGOS): Supporting development and validation of Infectious Disease Dx tests.</title>
        <authorList>
            <person name="Campos J."/>
            <person name="Goldberg B."/>
            <person name="Tallon L."/>
            <person name="Sadzewicz L."/>
            <person name="Vavikolanu K."/>
            <person name="Mehta A."/>
            <person name="Aluvathingal J."/>
            <person name="Nadendla S."/>
            <person name="Nandy P."/>
            <person name="Geyer C."/>
            <person name="Yan Y."/>
            <person name="Sichtig H."/>
        </authorList>
    </citation>
    <scope>NUCLEOTIDE SEQUENCE [LARGE SCALE GENOMIC DNA]</scope>
    <source>
        <strain evidence="9 10">FDAARGOS_656</strain>
    </source>
</reference>
<feature type="transmembrane region" description="Helical" evidence="7">
    <location>
        <begin position="542"/>
        <end position="563"/>
    </location>
</feature>
<evidence type="ECO:0000256" key="5">
    <source>
        <dbReference type="ARBA" id="ARBA00023136"/>
    </source>
</evidence>
<feature type="transmembrane region" description="Helical" evidence="7">
    <location>
        <begin position="756"/>
        <end position="776"/>
    </location>
</feature>
<evidence type="ECO:0000256" key="1">
    <source>
        <dbReference type="ARBA" id="ARBA00004141"/>
    </source>
</evidence>
<dbReference type="PANTHER" id="PTHR43341:SF46">
    <property type="entry name" value="SPS-SENSOR COMPONENT SSY1"/>
    <property type="match status" value="1"/>
</dbReference>
<feature type="compositionally biased region" description="Polar residues" evidence="6">
    <location>
        <begin position="25"/>
        <end position="38"/>
    </location>
</feature>
<accession>A0A8H6BVT9</accession>
<feature type="transmembrane region" description="Helical" evidence="7">
    <location>
        <begin position="424"/>
        <end position="445"/>
    </location>
</feature>
<evidence type="ECO:0000256" key="3">
    <source>
        <dbReference type="ARBA" id="ARBA00022692"/>
    </source>
</evidence>
<evidence type="ECO:0000313" key="10">
    <source>
        <dbReference type="Proteomes" id="UP000536275"/>
    </source>
</evidence>
<organism evidence="9 10">
    <name type="scientific">Candida albicans</name>
    <name type="common">Yeast</name>
    <dbReference type="NCBI Taxonomy" id="5476"/>
    <lineage>
        <taxon>Eukaryota</taxon>
        <taxon>Fungi</taxon>
        <taxon>Dikarya</taxon>
        <taxon>Ascomycota</taxon>
        <taxon>Saccharomycotina</taxon>
        <taxon>Pichiomycetes</taxon>
        <taxon>Debaryomycetaceae</taxon>
        <taxon>Candida/Lodderomyces clade</taxon>
        <taxon>Candida</taxon>
    </lineage>
</organism>
<dbReference type="InterPro" id="IPR004841">
    <property type="entry name" value="AA-permease/SLC12A_dom"/>
</dbReference>
<dbReference type="EMBL" id="JABWAD010000059">
    <property type="protein sequence ID" value="KAF6065245.1"/>
    <property type="molecule type" value="Genomic_DNA"/>
</dbReference>
<protein>
    <submittedName>
        <fullName evidence="9">Amino acid permease family protein</fullName>
    </submittedName>
</protein>
<dbReference type="Gene3D" id="1.20.1740.10">
    <property type="entry name" value="Amino acid/polyamine transporter I"/>
    <property type="match status" value="1"/>
</dbReference>
<feature type="transmembrane region" description="Helical" evidence="7">
    <location>
        <begin position="451"/>
        <end position="471"/>
    </location>
</feature>
<proteinExistence type="inferred from homology"/>
<dbReference type="GO" id="GO:0015171">
    <property type="term" value="F:amino acid transmembrane transporter activity"/>
    <property type="evidence" value="ECO:0007669"/>
    <property type="project" value="TreeGrafter"/>
</dbReference>
<dbReference type="InterPro" id="IPR050524">
    <property type="entry name" value="APC_YAT"/>
</dbReference>
<feature type="transmembrane region" description="Helical" evidence="7">
    <location>
        <begin position="725"/>
        <end position="750"/>
    </location>
</feature>
<evidence type="ECO:0000256" key="7">
    <source>
        <dbReference type="SAM" id="Phobius"/>
    </source>
</evidence>
<dbReference type="GO" id="GO:0016020">
    <property type="term" value="C:membrane"/>
    <property type="evidence" value="ECO:0007669"/>
    <property type="project" value="UniProtKB-SubCell"/>
</dbReference>
<feature type="region of interest" description="Disordered" evidence="6">
    <location>
        <begin position="240"/>
        <end position="273"/>
    </location>
</feature>
<name>A0A8H6BVT9_CANAX</name>
<dbReference type="Proteomes" id="UP000536275">
    <property type="component" value="Unassembled WGS sequence"/>
</dbReference>
<feature type="region of interest" description="Disordered" evidence="6">
    <location>
        <begin position="23"/>
        <end position="51"/>
    </location>
</feature>
<keyword evidence="3 7" id="KW-0812">Transmembrane</keyword>
<feature type="domain" description="Amino acid permease/ SLC12A" evidence="8">
    <location>
        <begin position="309"/>
        <end position="786"/>
    </location>
</feature>
<feature type="transmembrane region" description="Helical" evidence="7">
    <location>
        <begin position="309"/>
        <end position="325"/>
    </location>
</feature>
<evidence type="ECO:0000313" key="9">
    <source>
        <dbReference type="EMBL" id="KAF6065245.1"/>
    </source>
</evidence>
<keyword evidence="4 7" id="KW-1133">Transmembrane helix</keyword>